<evidence type="ECO:0000256" key="1">
    <source>
        <dbReference type="SAM" id="MobiDB-lite"/>
    </source>
</evidence>
<gene>
    <name evidence="2" type="primary">ORF72341</name>
</gene>
<feature type="compositionally biased region" description="Low complexity" evidence="1">
    <location>
        <begin position="770"/>
        <end position="783"/>
    </location>
</feature>
<feature type="region of interest" description="Disordered" evidence="1">
    <location>
        <begin position="770"/>
        <end position="823"/>
    </location>
</feature>
<feature type="compositionally biased region" description="Basic and acidic residues" evidence="1">
    <location>
        <begin position="311"/>
        <end position="328"/>
    </location>
</feature>
<feature type="compositionally biased region" description="Polar residues" evidence="1">
    <location>
        <begin position="389"/>
        <end position="407"/>
    </location>
</feature>
<feature type="region of interest" description="Disordered" evidence="1">
    <location>
        <begin position="985"/>
        <end position="1013"/>
    </location>
</feature>
<feature type="compositionally biased region" description="Polar residues" evidence="1">
    <location>
        <begin position="80"/>
        <end position="94"/>
    </location>
</feature>
<feature type="non-terminal residue" evidence="2">
    <location>
        <position position="1106"/>
    </location>
</feature>
<name>A0A0B6ZMY5_9EUPU</name>
<feature type="region of interest" description="Disordered" evidence="1">
    <location>
        <begin position="306"/>
        <end position="445"/>
    </location>
</feature>
<organism evidence="2">
    <name type="scientific">Arion vulgaris</name>
    <dbReference type="NCBI Taxonomy" id="1028688"/>
    <lineage>
        <taxon>Eukaryota</taxon>
        <taxon>Metazoa</taxon>
        <taxon>Spiralia</taxon>
        <taxon>Lophotrochozoa</taxon>
        <taxon>Mollusca</taxon>
        <taxon>Gastropoda</taxon>
        <taxon>Heterobranchia</taxon>
        <taxon>Euthyneura</taxon>
        <taxon>Panpulmonata</taxon>
        <taxon>Eupulmonata</taxon>
        <taxon>Stylommatophora</taxon>
        <taxon>Helicina</taxon>
        <taxon>Arionoidea</taxon>
        <taxon>Arionidae</taxon>
        <taxon>Arion</taxon>
    </lineage>
</organism>
<feature type="compositionally biased region" description="Basic and acidic residues" evidence="1">
    <location>
        <begin position="1"/>
        <end position="14"/>
    </location>
</feature>
<dbReference type="AlphaFoldDB" id="A0A0B6ZMY5"/>
<proteinExistence type="predicted"/>
<reference evidence="2" key="1">
    <citation type="submission" date="2014-12" db="EMBL/GenBank/DDBJ databases">
        <title>Insight into the proteome of Arion vulgaris.</title>
        <authorList>
            <person name="Aradska J."/>
            <person name="Bulat T."/>
            <person name="Smidak R."/>
            <person name="Sarate P."/>
            <person name="Gangsoo J."/>
            <person name="Sialana F."/>
            <person name="Bilban M."/>
            <person name="Lubec G."/>
        </authorList>
    </citation>
    <scope>NUCLEOTIDE SEQUENCE</scope>
    <source>
        <tissue evidence="2">Skin</tissue>
    </source>
</reference>
<feature type="compositionally biased region" description="Polar residues" evidence="1">
    <location>
        <begin position="880"/>
        <end position="902"/>
    </location>
</feature>
<feature type="compositionally biased region" description="Acidic residues" evidence="1">
    <location>
        <begin position="349"/>
        <end position="383"/>
    </location>
</feature>
<feature type="compositionally biased region" description="Basic and acidic residues" evidence="1">
    <location>
        <begin position="863"/>
        <end position="876"/>
    </location>
</feature>
<feature type="compositionally biased region" description="Polar residues" evidence="1">
    <location>
        <begin position="792"/>
        <end position="822"/>
    </location>
</feature>
<feature type="region of interest" description="Disordered" evidence="1">
    <location>
        <begin position="863"/>
        <end position="966"/>
    </location>
</feature>
<dbReference type="EMBL" id="HACG01023114">
    <property type="protein sequence ID" value="CEK69979.1"/>
    <property type="molecule type" value="Transcribed_RNA"/>
</dbReference>
<protein>
    <submittedName>
        <fullName evidence="2">Uncharacterized protein</fullName>
    </submittedName>
</protein>
<feature type="region of interest" description="Disordered" evidence="1">
    <location>
        <begin position="1"/>
        <end position="111"/>
    </location>
</feature>
<evidence type="ECO:0000313" key="2">
    <source>
        <dbReference type="EMBL" id="CEK69979.1"/>
    </source>
</evidence>
<sequence length="1106" mass="122477">WIKKEEEEPEENLKKPKFVRTSTAQNEDDLIGRVSGTRTISWSSGQDVSTSGQNRSTETASSSVSSSDRSSSDWRGGSGNTSRESGSTSVNSRETAAVESPILEYRRFQTSPNLLQKTVEGPLRNEVLEEQTRADIHPRGTSKLTYSTSLMTSSLRDPLPTSSALSWTRVIPGSNFVDEKITPSPEHYSENPFRVQDIDQKTNPFSEQTGRDLATLDSVDGESVPVGTFESKISLPSYPVSGRLASDPMKTAMRSSNTSTEPYLKYSMLATPPPNRTSVFSPTTTMKLDNVSKKYSGVSMINVTDSNESDITNRDSQKHVESENKKFMSEGVGEIPVGDEKEDVNKSEDNDEEEYENDEEEEEDEDDDDEGDDEDYDSPDVENVEEKPSSTLDSYIKSPQSTTSANDLFTRDSISEQNSPKIAPDSSSIKDISPTTPAHTSLTQPTLVPFRSTAGAQSQFVPLTPKRSSSMKDIKRRYKQPYTSVLTMDPSSLTPPKAAPFILPEQFVTPSRLKINQSRNRFLSEQDLTADSITNEFKVHKGAIGAAHVKNRMYAPRMSRYSNYRSQEQLEKLKYMINLKPGRSEGSLNVDCLHDDCILSEKGRREILDKTLSIENMRADLRTCLRRFCSENDGPLSDSFFPETNSDMFDLTFPFQEQDRYFNRPSSMGELRHAYDYSTISSSAPRRNEAPDSQEKFIKPEYKKSRSLCALESSRGPAESILQRPPSAHDLRISKSLQKLNIPDWYKHSSLPRNGSSLLRHSSSSNLASLTIFSPSTTPTPTSNVVIRSRVQMPTSARNLRSPRSSSKSAPTTPSFMNQTSMDRLKIYSPVKLPSEKMRTASNSQSLKPIPIVPFQQIRAVIDKKKEDPKVNKQERPNNLADSSSPQPVLTRLTSPETTRQVASVPRRNHEFTHSNDAVPEIITSPTDVTVKSILKRPQDESNLSNNQRIRGADTENIANSQTPSPFVPPAKIANSKTLSTFVPPAKDVTSKTPSTIADPVKTASSQTAPKPVSAPSKIVLNQLATTLTAPVKINANKTPIIYADPAKIVLSQSQIPKTSTDPVRIASGQPPITYAEPAKIVLGQTPITYEEPAKIVLGQPPITYA</sequence>
<feature type="compositionally biased region" description="Low complexity" evidence="1">
    <location>
        <begin position="61"/>
        <end position="75"/>
    </location>
</feature>
<feature type="compositionally biased region" description="Polar residues" evidence="1">
    <location>
        <begin position="415"/>
        <end position="445"/>
    </location>
</feature>
<accession>A0A0B6ZMY5</accession>
<feature type="compositionally biased region" description="Polar residues" evidence="1">
    <location>
        <begin position="36"/>
        <end position="60"/>
    </location>
</feature>
<feature type="non-terminal residue" evidence="2">
    <location>
        <position position="1"/>
    </location>
</feature>